<protein>
    <submittedName>
        <fullName evidence="1">Uncharacterized protein</fullName>
    </submittedName>
</protein>
<evidence type="ECO:0000313" key="1">
    <source>
        <dbReference type="EMBL" id="MDZ5460651.1"/>
    </source>
</evidence>
<sequence>MLTVETPATVRSSAYEGEMVDGVSFFIKATSHPEALQGKTLYLIAEIPDAGLFQPQPLVSIDTSGTSGSVQLVGLDAPDGARTYSGNITIHACLDPQCNSPLTVVNSRIPYEIRVLKGLSLGTEEITLAADFGTMPTPAGVSVQLPDDVASWDISPTYNADFRVFKVTRDTTGATPRIGISANTLALPDTSMDEFVTVTATTARGATLRRSLHMVQATGAVHGRAWAFQRPEVTFEMPSSGPGTSETISADALFPGGDSDRFRFVGVSYEWPAAAQNDPRRDAWLRYDQPSESSTGTQPSQQYGINLSADRCYNDVCLPAGTYRAVMHYTYSPAGGGVQNVDYTVTLKLLP</sequence>
<dbReference type="Proteomes" id="UP001293718">
    <property type="component" value="Unassembled WGS sequence"/>
</dbReference>
<keyword evidence="2" id="KW-1185">Reference proteome</keyword>
<organism evidence="1 2">
    <name type="scientific">Azohydromonas lata</name>
    <dbReference type="NCBI Taxonomy" id="45677"/>
    <lineage>
        <taxon>Bacteria</taxon>
        <taxon>Pseudomonadati</taxon>
        <taxon>Pseudomonadota</taxon>
        <taxon>Betaproteobacteria</taxon>
        <taxon>Burkholderiales</taxon>
        <taxon>Sphaerotilaceae</taxon>
        <taxon>Azohydromonas</taxon>
    </lineage>
</organism>
<proteinExistence type="predicted"/>
<comment type="caution">
    <text evidence="1">The sequence shown here is derived from an EMBL/GenBank/DDBJ whole genome shotgun (WGS) entry which is preliminary data.</text>
</comment>
<reference evidence="1 2" key="1">
    <citation type="submission" date="2023-11" db="EMBL/GenBank/DDBJ databases">
        <title>Draft genome of Azohydromonas lata strain H1 (DSM1123), a polyhydroxyalkanoate producer.</title>
        <authorList>
            <person name="Traversa D."/>
            <person name="D'Addabbo P."/>
            <person name="Pazzani C."/>
            <person name="Manzari C."/>
            <person name="Chiara M."/>
            <person name="Scrascia M."/>
        </authorList>
    </citation>
    <scope>NUCLEOTIDE SEQUENCE [LARGE SCALE GENOMIC DNA]</scope>
    <source>
        <strain evidence="1 2">H1</strain>
    </source>
</reference>
<evidence type="ECO:0000313" key="2">
    <source>
        <dbReference type="Proteomes" id="UP001293718"/>
    </source>
</evidence>
<accession>A0ABU5IP54</accession>
<gene>
    <name evidence="1" type="ORF">SM757_29135</name>
</gene>
<dbReference type="EMBL" id="JAXOJX010000077">
    <property type="protein sequence ID" value="MDZ5460651.1"/>
    <property type="molecule type" value="Genomic_DNA"/>
</dbReference>
<dbReference type="RefSeq" id="WP_322468043.1">
    <property type="nucleotide sequence ID" value="NZ_JAXOJX010000077.1"/>
</dbReference>
<name>A0ABU5IP54_9BURK</name>